<organism evidence="2 3">
    <name type="scientific">Methylorubrum extorquens</name>
    <name type="common">Methylobacterium dichloromethanicum</name>
    <name type="synonym">Methylobacterium extorquens</name>
    <dbReference type="NCBI Taxonomy" id="408"/>
    <lineage>
        <taxon>Bacteria</taxon>
        <taxon>Pseudomonadati</taxon>
        <taxon>Pseudomonadota</taxon>
        <taxon>Alphaproteobacteria</taxon>
        <taxon>Hyphomicrobiales</taxon>
        <taxon>Methylobacteriaceae</taxon>
        <taxon>Methylorubrum</taxon>
    </lineage>
</organism>
<reference evidence="3" key="1">
    <citation type="submission" date="2017-10" db="EMBL/GenBank/DDBJ databases">
        <authorList>
            <person name="Regsiter A."/>
            <person name="William W."/>
        </authorList>
    </citation>
    <scope>NUCLEOTIDE SEQUENCE [LARGE SCALE GENOMIC DNA]</scope>
</reference>
<dbReference type="Proteomes" id="UP000233769">
    <property type="component" value="Chromosome tk0001"/>
</dbReference>
<sequence>MPARRAEHGRTGRSAGKSNFDSIREGDADGQTGLNGCDRGRWKSSARHAKEVIGTRRPCVIPGADAGLWGARWAPMRDGP</sequence>
<dbReference type="EMBL" id="LT962688">
    <property type="protein sequence ID" value="SOR26874.1"/>
    <property type="molecule type" value="Genomic_DNA"/>
</dbReference>
<evidence type="ECO:0000256" key="1">
    <source>
        <dbReference type="SAM" id="MobiDB-lite"/>
    </source>
</evidence>
<accession>A0A2N9AHP6</accession>
<dbReference type="AlphaFoldDB" id="A0A2N9AHP6"/>
<feature type="compositionally biased region" description="Basic and acidic residues" evidence="1">
    <location>
        <begin position="1"/>
        <end position="10"/>
    </location>
</feature>
<name>A0A2N9AHP6_METEX</name>
<gene>
    <name evidence="2" type="ORF">TK0001_0272</name>
</gene>
<protein>
    <submittedName>
        <fullName evidence="2">Uncharacterized protein</fullName>
    </submittedName>
</protein>
<evidence type="ECO:0000313" key="2">
    <source>
        <dbReference type="EMBL" id="SOR26874.1"/>
    </source>
</evidence>
<proteinExistence type="predicted"/>
<evidence type="ECO:0000313" key="3">
    <source>
        <dbReference type="Proteomes" id="UP000233769"/>
    </source>
</evidence>
<feature type="region of interest" description="Disordered" evidence="1">
    <location>
        <begin position="1"/>
        <end position="41"/>
    </location>
</feature>